<dbReference type="Pfam" id="PF06294">
    <property type="entry name" value="CH_2"/>
    <property type="match status" value="1"/>
</dbReference>
<evidence type="ECO:0000256" key="2">
    <source>
        <dbReference type="ARBA" id="ARBA00023242"/>
    </source>
</evidence>
<evidence type="ECO:0000256" key="5">
    <source>
        <dbReference type="SAM" id="MobiDB-lite"/>
    </source>
</evidence>
<gene>
    <name evidence="7" type="ORF">P43SY_003391</name>
</gene>
<dbReference type="GO" id="GO:0005634">
    <property type="term" value="C:nucleus"/>
    <property type="evidence" value="ECO:0007669"/>
    <property type="project" value="UniProtKB-SubCell"/>
</dbReference>
<evidence type="ECO:0000259" key="6">
    <source>
        <dbReference type="PROSITE" id="PS50021"/>
    </source>
</evidence>
<dbReference type="AlphaFoldDB" id="A0AAD5Q8S7"/>
<comment type="caution">
    <text evidence="7">The sequence shown here is derived from an EMBL/GenBank/DDBJ whole genome shotgun (WGS) entry which is preliminary data.</text>
</comment>
<proteinExistence type="predicted"/>
<dbReference type="GO" id="GO:0005930">
    <property type="term" value="C:axoneme"/>
    <property type="evidence" value="ECO:0007669"/>
    <property type="project" value="TreeGrafter"/>
</dbReference>
<dbReference type="InterPro" id="IPR052111">
    <property type="entry name" value="Spermatogenesis_Ciliary_MAP"/>
</dbReference>
<feature type="compositionally biased region" description="Low complexity" evidence="5">
    <location>
        <begin position="260"/>
        <end position="274"/>
    </location>
</feature>
<dbReference type="FunFam" id="1.10.418.10:FF:000061">
    <property type="entry name" value="Spermatogenesis associated 4"/>
    <property type="match status" value="1"/>
</dbReference>
<name>A0AAD5Q8S7_PYTIN</name>
<dbReference type="GO" id="GO:0008017">
    <property type="term" value="F:microtubule binding"/>
    <property type="evidence" value="ECO:0007669"/>
    <property type="project" value="TreeGrafter"/>
</dbReference>
<evidence type="ECO:0000313" key="8">
    <source>
        <dbReference type="Proteomes" id="UP001209570"/>
    </source>
</evidence>
<sequence length="823" mass="90307">MQDPAAASNQLNRELLRWIQSLDLAFSIKNVKRDFANGFLVAEIMSRYYDRDVSMHSYDNGIGVKVKKDNWEQLLKVFHRVPDLEPLTTRSEIDAVIHCQNGAAVGFITKLYQCLTKRTIQTTVANAPPAAASAPGLDDSMPPYAKPTGAALIRDKMRTADVAETRDEGEVQRKVRDIHAQHEEQLQLDRLLAAGDATPERFPALRSASKATVVRGATRPVRNDEGPALATQHVVKEVQIKSMNEKSLEKLRVTREAKASDQLQSQQQQYHQQSGGAAFDRHSTSSLAAAGELVQRRRPGDLLNESVARAVPAPLLVRVEQRAKDKFESFLDALHDGQLVREDEGAELLAQILTDDAAMLAQACLDFPRDLGRVVGVLAPFLSENDEDHALFLAAHGGLVQLGAQCVQRDPTAAMLLLTDHVLPRVTPLLRSHATKRAPLLRLVYAFAGDSVLAHVQVIKRLRDALESDIPLFVHALSVLLFLETQLDATLVDLYHYYCCIGLETPCEKLRAACLSMLVPLLAHDVTLVADLLPRLTLFSARHAWWEVKAQLLVVAAAFLHRAASSSSRDLTESIELALTIVEREFHPQASLNLRRVGLAHLAKALAQYQELVPLFVDVLLSLPLEVQRQLLVDDDTDADADADGHARALPVRGSSGAHYSLPLLPPQWDSLAVAKQLFYERQHQEHADAASLQVLAACVAQLAAQRAVDALRALFEQTRGFVVRGLLEPAACASTAELLRTVVASGAAPAARVLTDAAVVDALQRLVSRNVEDVRQQTAVRLLHDVHAAEPAPVRRCVELVQAQCDAAVFRASLFSIAFELS</sequence>
<organism evidence="7 8">
    <name type="scientific">Pythium insidiosum</name>
    <name type="common">Pythiosis disease agent</name>
    <dbReference type="NCBI Taxonomy" id="114742"/>
    <lineage>
        <taxon>Eukaryota</taxon>
        <taxon>Sar</taxon>
        <taxon>Stramenopiles</taxon>
        <taxon>Oomycota</taxon>
        <taxon>Peronosporomycetes</taxon>
        <taxon>Pythiales</taxon>
        <taxon>Pythiaceae</taxon>
        <taxon>Pythium</taxon>
    </lineage>
</organism>
<comment type="function">
    <text evidence="3">May play a role in apoptosis regulation.</text>
</comment>
<evidence type="ECO:0000256" key="3">
    <source>
        <dbReference type="ARBA" id="ARBA00058372"/>
    </source>
</evidence>
<evidence type="ECO:0000256" key="4">
    <source>
        <dbReference type="ARBA" id="ARBA00071322"/>
    </source>
</evidence>
<dbReference type="EMBL" id="JAKCXM010000247">
    <property type="protein sequence ID" value="KAJ0397530.1"/>
    <property type="molecule type" value="Genomic_DNA"/>
</dbReference>
<reference evidence="7" key="1">
    <citation type="submission" date="2021-12" db="EMBL/GenBank/DDBJ databases">
        <title>Prjna785345.</title>
        <authorList>
            <person name="Rujirawat T."/>
            <person name="Krajaejun T."/>
        </authorList>
    </citation>
    <scope>NUCLEOTIDE SEQUENCE</scope>
    <source>
        <strain evidence="7">Pi057C3</strain>
    </source>
</reference>
<keyword evidence="8" id="KW-1185">Reference proteome</keyword>
<evidence type="ECO:0000313" key="7">
    <source>
        <dbReference type="EMBL" id="KAJ0397530.1"/>
    </source>
</evidence>
<dbReference type="Gene3D" id="1.10.418.10">
    <property type="entry name" value="Calponin-like domain"/>
    <property type="match status" value="1"/>
</dbReference>
<dbReference type="InterPro" id="IPR001715">
    <property type="entry name" value="CH_dom"/>
</dbReference>
<comment type="subcellular location">
    <subcellularLocation>
        <location evidence="1">Nucleus</location>
    </subcellularLocation>
</comment>
<accession>A0AAD5Q8S7</accession>
<evidence type="ECO:0000256" key="1">
    <source>
        <dbReference type="ARBA" id="ARBA00004123"/>
    </source>
</evidence>
<dbReference type="PANTHER" id="PTHR12509:SF8">
    <property type="entry name" value="SPERMATOGENESIS-ASSOCIATED PROTEIN 4"/>
    <property type="match status" value="1"/>
</dbReference>
<dbReference type="PROSITE" id="PS50021">
    <property type="entry name" value="CH"/>
    <property type="match status" value="1"/>
</dbReference>
<feature type="region of interest" description="Disordered" evidence="5">
    <location>
        <begin position="255"/>
        <end position="280"/>
    </location>
</feature>
<dbReference type="PANTHER" id="PTHR12509">
    <property type="entry name" value="SPERMATOGENESIS-ASSOCIATED 4-RELATED"/>
    <property type="match status" value="1"/>
</dbReference>
<dbReference type="InterPro" id="IPR036872">
    <property type="entry name" value="CH_dom_sf"/>
</dbReference>
<dbReference type="InterPro" id="IPR010441">
    <property type="entry name" value="CH_2"/>
</dbReference>
<dbReference type="GO" id="GO:0051493">
    <property type="term" value="P:regulation of cytoskeleton organization"/>
    <property type="evidence" value="ECO:0007669"/>
    <property type="project" value="TreeGrafter"/>
</dbReference>
<dbReference type="Proteomes" id="UP001209570">
    <property type="component" value="Unassembled WGS sequence"/>
</dbReference>
<keyword evidence="2" id="KW-0539">Nucleus</keyword>
<feature type="domain" description="Calponin-homology (CH)" evidence="6">
    <location>
        <begin position="9"/>
        <end position="116"/>
    </location>
</feature>
<protein>
    <recommendedName>
        <fullName evidence="4">Spermatogenesis-associated protein 4</fullName>
    </recommendedName>
</protein>